<feature type="transmembrane region" description="Helical" evidence="1">
    <location>
        <begin position="79"/>
        <end position="99"/>
    </location>
</feature>
<protein>
    <submittedName>
        <fullName evidence="2">Uncharacterized protein</fullName>
    </submittedName>
</protein>
<keyword evidence="1" id="KW-1133">Transmembrane helix</keyword>
<proteinExistence type="predicted"/>
<reference evidence="3" key="1">
    <citation type="submission" date="2016-10" db="EMBL/GenBank/DDBJ databases">
        <authorList>
            <person name="Varghese N."/>
            <person name="Submissions S."/>
        </authorList>
    </citation>
    <scope>NUCLEOTIDE SEQUENCE [LARGE SCALE GENOMIC DNA]</scope>
    <source>
        <strain evidence="3">S7</strain>
    </source>
</reference>
<accession>A0A1I5Y797</accession>
<evidence type="ECO:0000256" key="1">
    <source>
        <dbReference type="SAM" id="Phobius"/>
    </source>
</evidence>
<evidence type="ECO:0000313" key="3">
    <source>
        <dbReference type="Proteomes" id="UP000198892"/>
    </source>
</evidence>
<keyword evidence="1" id="KW-0812">Transmembrane</keyword>
<organism evidence="2 3">
    <name type="scientific">Salibacterium halotolerans</name>
    <dbReference type="NCBI Taxonomy" id="1884432"/>
    <lineage>
        <taxon>Bacteria</taxon>
        <taxon>Bacillati</taxon>
        <taxon>Bacillota</taxon>
        <taxon>Bacilli</taxon>
        <taxon>Bacillales</taxon>
        <taxon>Bacillaceae</taxon>
    </lineage>
</organism>
<dbReference type="Proteomes" id="UP000198892">
    <property type="component" value="Unassembled WGS sequence"/>
</dbReference>
<dbReference type="OrthoDB" id="2622664at2"/>
<dbReference type="STRING" id="1884432.SAMN05518683_1377"/>
<evidence type="ECO:0000313" key="2">
    <source>
        <dbReference type="EMBL" id="SFQ40054.1"/>
    </source>
</evidence>
<dbReference type="RefSeq" id="WP_093339732.1">
    <property type="nucleotide sequence ID" value="NZ_FOXD01000037.1"/>
</dbReference>
<keyword evidence="3" id="KW-1185">Reference proteome</keyword>
<feature type="transmembrane region" description="Helical" evidence="1">
    <location>
        <begin position="46"/>
        <end position="67"/>
    </location>
</feature>
<keyword evidence="1" id="KW-0472">Membrane</keyword>
<feature type="transmembrane region" description="Helical" evidence="1">
    <location>
        <begin position="105"/>
        <end position="129"/>
    </location>
</feature>
<dbReference type="AlphaFoldDB" id="A0A1I5Y797"/>
<gene>
    <name evidence="2" type="ORF">SAMN05518683_1377</name>
</gene>
<sequence length="138" mass="15465">MKKLSVAAGSSLIFAAIFAAIGSWLSYVPNSQREPDIYYPTFFDEFRFALIFAGPVFFLIGIPLSIIIDRKGRSKPLRYFVLLGLYSVVGLLIGTFYYVMFFTALYPSAGILFAILGFFASNLYFHLLLGITKIKMKG</sequence>
<dbReference type="EMBL" id="FOXD01000037">
    <property type="protein sequence ID" value="SFQ40054.1"/>
    <property type="molecule type" value="Genomic_DNA"/>
</dbReference>
<name>A0A1I5Y797_9BACI</name>